<evidence type="ECO:0000313" key="3">
    <source>
        <dbReference type="EMBL" id="SNS04667.1"/>
    </source>
</evidence>
<name>A0A239B9P2_9ACTN</name>
<feature type="transmembrane region" description="Helical" evidence="2">
    <location>
        <begin position="66"/>
        <end position="87"/>
    </location>
</feature>
<evidence type="ECO:0000313" key="4">
    <source>
        <dbReference type="Proteomes" id="UP000198420"/>
    </source>
</evidence>
<reference evidence="4" key="1">
    <citation type="submission" date="2017-06" db="EMBL/GenBank/DDBJ databases">
        <authorList>
            <person name="Varghese N."/>
            <person name="Submissions S."/>
        </authorList>
    </citation>
    <scope>NUCLEOTIDE SEQUENCE [LARGE SCALE GENOMIC DNA]</scope>
    <source>
        <strain evidence="4">DSM 44485</strain>
    </source>
</reference>
<feature type="compositionally biased region" description="Basic and acidic residues" evidence="1">
    <location>
        <begin position="24"/>
        <end position="34"/>
    </location>
</feature>
<dbReference type="RefSeq" id="WP_089314286.1">
    <property type="nucleotide sequence ID" value="NZ_FZNP01000010.1"/>
</dbReference>
<keyword evidence="2" id="KW-1133">Transmembrane helix</keyword>
<dbReference type="Proteomes" id="UP000198420">
    <property type="component" value="Unassembled WGS sequence"/>
</dbReference>
<proteinExistence type="predicted"/>
<accession>A0A239B9P2</accession>
<organism evidence="3 4">
    <name type="scientific">Actinomadura mexicana</name>
    <dbReference type="NCBI Taxonomy" id="134959"/>
    <lineage>
        <taxon>Bacteria</taxon>
        <taxon>Bacillati</taxon>
        <taxon>Actinomycetota</taxon>
        <taxon>Actinomycetes</taxon>
        <taxon>Streptosporangiales</taxon>
        <taxon>Thermomonosporaceae</taxon>
        <taxon>Actinomadura</taxon>
    </lineage>
</organism>
<feature type="compositionally biased region" description="Basic residues" evidence="1">
    <location>
        <begin position="35"/>
        <end position="45"/>
    </location>
</feature>
<evidence type="ECO:0000256" key="2">
    <source>
        <dbReference type="SAM" id="Phobius"/>
    </source>
</evidence>
<protein>
    <submittedName>
        <fullName evidence="3">Uncharacterized protein</fullName>
    </submittedName>
</protein>
<gene>
    <name evidence="3" type="ORF">SAMN06265355_11070</name>
</gene>
<feature type="region of interest" description="Disordered" evidence="1">
    <location>
        <begin position="22"/>
        <end position="63"/>
    </location>
</feature>
<keyword evidence="4" id="KW-1185">Reference proteome</keyword>
<feature type="region of interest" description="Disordered" evidence="1">
    <location>
        <begin position="94"/>
        <end position="134"/>
    </location>
</feature>
<keyword evidence="2" id="KW-0472">Membrane</keyword>
<keyword evidence="2" id="KW-0812">Transmembrane</keyword>
<sequence>MAADFDEPVFDENFVRSAVFTEPSARERARPPSRRERRRSRRAARRAAGGRFALRRRDREPSHRTAVLQVVGGVLVLLAISFALWWWNSAPRDERPARPVGPTITHSPPPAPTPTAPEKGAPGKDAPPTEIPEV</sequence>
<dbReference type="AlphaFoldDB" id="A0A239B9P2"/>
<dbReference type="EMBL" id="FZNP01000010">
    <property type="protein sequence ID" value="SNS04667.1"/>
    <property type="molecule type" value="Genomic_DNA"/>
</dbReference>
<evidence type="ECO:0000256" key="1">
    <source>
        <dbReference type="SAM" id="MobiDB-lite"/>
    </source>
</evidence>